<evidence type="ECO:0000256" key="2">
    <source>
        <dbReference type="SAM" id="SignalP"/>
    </source>
</evidence>
<protein>
    <submittedName>
        <fullName evidence="4">DNA topoisomerase 1 isoform X1</fullName>
    </submittedName>
</protein>
<sequence length="265" mass="30587">MRQCKLRSVLCFILSHAIRFLDWYHCLISQFSPFRLGGDVVERPLQADILVRGPSILDVGLQVIRAVTDHQAIHVREIDPTPRTIGGTGHTQGQDHHTTGVAVSHLSMRHRSYSRDSRSYSPVRRHYYRSDSRSISPRVSYSPVRRSRYRSDSRSISPRVQRHSRSVSPGGRNKSYSRSISPRPIRRTSRRSYSRSYSPKPRHSRRMSYSRSYSPRMRRSKRSRSRDASPQRNKSSRRYSRESYSHSRSVGSLSKSVSSSPSRSG</sequence>
<reference evidence="4" key="1">
    <citation type="submission" date="2025-08" db="UniProtKB">
        <authorList>
            <consortium name="RefSeq"/>
        </authorList>
    </citation>
    <scope>IDENTIFICATION</scope>
</reference>
<dbReference type="RefSeq" id="XP_039128299.1">
    <property type="nucleotide sequence ID" value="XM_039272365.1"/>
</dbReference>
<evidence type="ECO:0000313" key="4">
    <source>
        <dbReference type="RefSeq" id="XP_039128299.1"/>
    </source>
</evidence>
<dbReference type="Proteomes" id="UP001515500">
    <property type="component" value="Chromosome 7"/>
</dbReference>
<dbReference type="GeneID" id="120264548"/>
<dbReference type="AlphaFoldDB" id="A0AB40BLM8"/>
<feature type="compositionally biased region" description="Low complexity" evidence="1">
    <location>
        <begin position="246"/>
        <end position="265"/>
    </location>
</feature>
<feature type="compositionally biased region" description="Low complexity" evidence="1">
    <location>
        <begin position="133"/>
        <end position="144"/>
    </location>
</feature>
<evidence type="ECO:0000313" key="3">
    <source>
        <dbReference type="Proteomes" id="UP001515500"/>
    </source>
</evidence>
<feature type="region of interest" description="Disordered" evidence="1">
    <location>
        <begin position="77"/>
        <end position="265"/>
    </location>
</feature>
<organism evidence="3 4">
    <name type="scientific">Dioscorea cayennensis subsp. rotundata</name>
    <name type="common">White Guinea yam</name>
    <name type="synonym">Dioscorea rotundata</name>
    <dbReference type="NCBI Taxonomy" id="55577"/>
    <lineage>
        <taxon>Eukaryota</taxon>
        <taxon>Viridiplantae</taxon>
        <taxon>Streptophyta</taxon>
        <taxon>Embryophyta</taxon>
        <taxon>Tracheophyta</taxon>
        <taxon>Spermatophyta</taxon>
        <taxon>Magnoliopsida</taxon>
        <taxon>Liliopsida</taxon>
        <taxon>Dioscoreales</taxon>
        <taxon>Dioscoreaceae</taxon>
        <taxon>Dioscorea</taxon>
    </lineage>
</organism>
<gene>
    <name evidence="4" type="primary">LOC120264548</name>
</gene>
<proteinExistence type="predicted"/>
<keyword evidence="2" id="KW-0732">Signal</keyword>
<name>A0AB40BLM8_DIOCR</name>
<feature type="chain" id="PRO_5044294932" evidence="2">
    <location>
        <begin position="24"/>
        <end position="265"/>
    </location>
</feature>
<feature type="signal peptide" evidence="2">
    <location>
        <begin position="1"/>
        <end position="23"/>
    </location>
</feature>
<accession>A0AB40BLM8</accession>
<evidence type="ECO:0000256" key="1">
    <source>
        <dbReference type="SAM" id="MobiDB-lite"/>
    </source>
</evidence>
<feature type="compositionally biased region" description="Basic residues" evidence="1">
    <location>
        <begin position="184"/>
        <end position="193"/>
    </location>
</feature>
<keyword evidence="3" id="KW-1185">Reference proteome</keyword>